<dbReference type="Gene3D" id="2.130.10.80">
    <property type="entry name" value="Galactose oxidase/kelch, beta-propeller"/>
    <property type="match status" value="1"/>
</dbReference>
<evidence type="ECO:0000313" key="5">
    <source>
        <dbReference type="EMBL" id="KAH7574250.1"/>
    </source>
</evidence>
<gene>
    <name evidence="5" type="ORF">JRO89_XS03G0271400</name>
</gene>
<dbReference type="Pfam" id="PF07250">
    <property type="entry name" value="Glyoxal_oxid_N"/>
    <property type="match status" value="1"/>
</dbReference>
<feature type="domain" description="Glyoxal oxidase N-terminal" evidence="3">
    <location>
        <begin position="86"/>
        <end position="474"/>
    </location>
</feature>
<comment type="caution">
    <text evidence="5">The sequence shown here is derived from an EMBL/GenBank/DDBJ whole genome shotgun (WGS) entry which is preliminary data.</text>
</comment>
<evidence type="ECO:0000256" key="2">
    <source>
        <dbReference type="SAM" id="SignalP"/>
    </source>
</evidence>
<dbReference type="InterPro" id="IPR013783">
    <property type="entry name" value="Ig-like_fold"/>
</dbReference>
<evidence type="ECO:0000259" key="3">
    <source>
        <dbReference type="Pfam" id="PF07250"/>
    </source>
</evidence>
<evidence type="ECO:0000256" key="1">
    <source>
        <dbReference type="ARBA" id="ARBA00022729"/>
    </source>
</evidence>
<dbReference type="InterPro" id="IPR015202">
    <property type="entry name" value="GO-like_E_set"/>
</dbReference>
<keyword evidence="6" id="KW-1185">Reference proteome</keyword>
<organism evidence="5 6">
    <name type="scientific">Xanthoceras sorbifolium</name>
    <dbReference type="NCBI Taxonomy" id="99658"/>
    <lineage>
        <taxon>Eukaryota</taxon>
        <taxon>Viridiplantae</taxon>
        <taxon>Streptophyta</taxon>
        <taxon>Embryophyta</taxon>
        <taxon>Tracheophyta</taxon>
        <taxon>Spermatophyta</taxon>
        <taxon>Magnoliopsida</taxon>
        <taxon>eudicotyledons</taxon>
        <taxon>Gunneridae</taxon>
        <taxon>Pentapetalae</taxon>
        <taxon>rosids</taxon>
        <taxon>malvids</taxon>
        <taxon>Sapindales</taxon>
        <taxon>Sapindaceae</taxon>
        <taxon>Xanthoceroideae</taxon>
        <taxon>Xanthoceras</taxon>
    </lineage>
</organism>
<dbReference type="Pfam" id="PF09118">
    <property type="entry name" value="GO-like_E_set"/>
    <property type="match status" value="1"/>
</dbReference>
<dbReference type="InterPro" id="IPR011043">
    <property type="entry name" value="Gal_Oxase/kelch_b-propeller"/>
</dbReference>
<dbReference type="PANTHER" id="PTHR32208:SF103">
    <property type="entry name" value="GALACTOSE OXIDASE-LIKE EARLY SET DOMAIN-CONTAINING PROTEIN"/>
    <property type="match status" value="1"/>
</dbReference>
<sequence length="590" mass="65221">MACLIKALLILPLSFWVYSTFLHLGDTQISPLIATIIGGCRGGHGVGSRTKEIIKGIACDAAADDDDNQYRGRWELTSENSGVSAMHMFIFPNTNKAIMFDSLVFGPSRIQLPPDRILATKTRKTDAVLWVHAVEYDIDSAAIRPLKMLTDTWASSGGLSANGTFVLTGGWSEGQRTLRHLSGCGTCDWKEFPSALAGKRWYSTQQILPDGSFIVVGGRQMFNYEYVPNKGVSSEKNYQLPFLYETTNSEENNLYPFVFLSIDGNIFIFANNRSILLNPTTNKIIRKFPILPGGSRNYPSSAMSALLPIKLHDPNPNVIKAEVLICGGAKPEAANLASKGIFVNALQDCGRIDITNPRATWQKVIMPSPRVMGDMLLLPTGDVLMINGAKKGTAGWNFAEDPNMTPVLYKPDNPKIRQFTELIATTIPRMSHSTSAILPGGNILVAGSNPNYNYNLTNVKYPTELRVEKFYPPYLNPLLNSDRPFIISNFMGKMVNYGENFAIQFKLKKLEVSLVHLKVTMYAPPFTTHGFSMGQRLLELSIEKLIDLGPENFQVSVMAPPTATIAPPSYYLLFVVHRGVPSPGTWVQIR</sequence>
<dbReference type="Gene3D" id="2.60.40.10">
    <property type="entry name" value="Immunoglobulins"/>
    <property type="match status" value="1"/>
</dbReference>
<dbReference type="SUPFAM" id="SSF81296">
    <property type="entry name" value="E set domains"/>
    <property type="match status" value="1"/>
</dbReference>
<dbReference type="SUPFAM" id="SSF50965">
    <property type="entry name" value="Galactose oxidase, central domain"/>
    <property type="match status" value="1"/>
</dbReference>
<dbReference type="EMBL" id="JAFEMO010000003">
    <property type="protein sequence ID" value="KAH7574250.1"/>
    <property type="molecule type" value="Genomic_DNA"/>
</dbReference>
<dbReference type="InterPro" id="IPR037293">
    <property type="entry name" value="Gal_Oxidase_central_sf"/>
</dbReference>
<proteinExistence type="predicted"/>
<dbReference type="PANTHER" id="PTHR32208">
    <property type="entry name" value="SECRETED PROTEIN-RELATED"/>
    <property type="match status" value="1"/>
</dbReference>
<feature type="signal peptide" evidence="2">
    <location>
        <begin position="1"/>
        <end position="19"/>
    </location>
</feature>
<evidence type="ECO:0008006" key="7">
    <source>
        <dbReference type="Google" id="ProtNLM"/>
    </source>
</evidence>
<protein>
    <recommendedName>
        <fullName evidence="7">Galactose oxidase</fullName>
    </recommendedName>
</protein>
<evidence type="ECO:0000259" key="4">
    <source>
        <dbReference type="Pfam" id="PF09118"/>
    </source>
</evidence>
<dbReference type="Proteomes" id="UP000827721">
    <property type="component" value="Unassembled WGS sequence"/>
</dbReference>
<feature type="domain" description="Galactose oxidase-like Early set" evidence="4">
    <location>
        <begin position="483"/>
        <end position="589"/>
    </location>
</feature>
<reference evidence="5 6" key="1">
    <citation type="submission" date="2021-02" db="EMBL/GenBank/DDBJ databases">
        <title>Plant Genome Project.</title>
        <authorList>
            <person name="Zhang R.-G."/>
        </authorList>
    </citation>
    <scope>NUCLEOTIDE SEQUENCE [LARGE SCALE GENOMIC DNA]</scope>
    <source>
        <tissue evidence="5">Leaves</tissue>
    </source>
</reference>
<accession>A0ABQ8IC62</accession>
<dbReference type="InterPro" id="IPR009880">
    <property type="entry name" value="Glyoxal_oxidase_N"/>
</dbReference>
<feature type="chain" id="PRO_5045246677" description="Galactose oxidase" evidence="2">
    <location>
        <begin position="20"/>
        <end position="590"/>
    </location>
</feature>
<keyword evidence="1 2" id="KW-0732">Signal</keyword>
<dbReference type="InterPro" id="IPR014756">
    <property type="entry name" value="Ig_E-set"/>
</dbReference>
<name>A0ABQ8IC62_9ROSI</name>
<dbReference type="CDD" id="cd02851">
    <property type="entry name" value="E_set_GO_C"/>
    <property type="match status" value="1"/>
</dbReference>
<evidence type="ECO:0000313" key="6">
    <source>
        <dbReference type="Proteomes" id="UP000827721"/>
    </source>
</evidence>